<evidence type="ECO:0000313" key="4">
    <source>
        <dbReference type="Proteomes" id="UP001500037"/>
    </source>
</evidence>
<feature type="region of interest" description="Disordered" evidence="1">
    <location>
        <begin position="62"/>
        <end position="81"/>
    </location>
</feature>
<name>A0ABN1W8P1_9ACTN</name>
<evidence type="ECO:0000256" key="2">
    <source>
        <dbReference type="SAM" id="SignalP"/>
    </source>
</evidence>
<keyword evidence="4" id="KW-1185">Reference proteome</keyword>
<proteinExistence type="predicted"/>
<evidence type="ECO:0000256" key="1">
    <source>
        <dbReference type="SAM" id="MobiDB-lite"/>
    </source>
</evidence>
<reference evidence="3 4" key="1">
    <citation type="journal article" date="2019" name="Int. J. Syst. Evol. Microbiol.">
        <title>The Global Catalogue of Microorganisms (GCM) 10K type strain sequencing project: providing services to taxonomists for standard genome sequencing and annotation.</title>
        <authorList>
            <consortium name="The Broad Institute Genomics Platform"/>
            <consortium name="The Broad Institute Genome Sequencing Center for Infectious Disease"/>
            <person name="Wu L."/>
            <person name="Ma J."/>
        </authorList>
    </citation>
    <scope>NUCLEOTIDE SEQUENCE [LARGE SCALE GENOMIC DNA]</scope>
    <source>
        <strain evidence="3 4">JCM 13004</strain>
    </source>
</reference>
<dbReference type="EMBL" id="BAAALF010000054">
    <property type="protein sequence ID" value="GAA1240727.1"/>
    <property type="molecule type" value="Genomic_DNA"/>
</dbReference>
<feature type="compositionally biased region" description="Low complexity" evidence="1">
    <location>
        <begin position="62"/>
        <end position="79"/>
    </location>
</feature>
<organism evidence="3 4">
    <name type="scientific">Kitasatospora nipponensis</name>
    <dbReference type="NCBI Taxonomy" id="258049"/>
    <lineage>
        <taxon>Bacteria</taxon>
        <taxon>Bacillati</taxon>
        <taxon>Actinomycetota</taxon>
        <taxon>Actinomycetes</taxon>
        <taxon>Kitasatosporales</taxon>
        <taxon>Streptomycetaceae</taxon>
        <taxon>Kitasatospora</taxon>
    </lineage>
</organism>
<accession>A0ABN1W8P1</accession>
<gene>
    <name evidence="3" type="ORF">GCM10009665_34440</name>
</gene>
<evidence type="ECO:0000313" key="3">
    <source>
        <dbReference type="EMBL" id="GAA1240727.1"/>
    </source>
</evidence>
<keyword evidence="2" id="KW-0732">Signal</keyword>
<sequence length="94" mass="8841">MRNHECATRRSGWSGRRGTAALATLLCAAALGAPAAAVTATATAAGTGTVAATAAGAALTAGSTEGARAGRSGAPAAHGAKGHPRLASFIVSGD</sequence>
<dbReference type="Proteomes" id="UP001500037">
    <property type="component" value="Unassembled WGS sequence"/>
</dbReference>
<feature type="chain" id="PRO_5047085590" evidence="2">
    <location>
        <begin position="45"/>
        <end position="94"/>
    </location>
</feature>
<dbReference type="RefSeq" id="WP_344442528.1">
    <property type="nucleotide sequence ID" value="NZ_BAAALF010000054.1"/>
</dbReference>
<comment type="caution">
    <text evidence="3">The sequence shown here is derived from an EMBL/GenBank/DDBJ whole genome shotgun (WGS) entry which is preliminary data.</text>
</comment>
<feature type="signal peptide" evidence="2">
    <location>
        <begin position="1"/>
        <end position="44"/>
    </location>
</feature>
<protein>
    <submittedName>
        <fullName evidence="3">Uncharacterized protein</fullName>
    </submittedName>
</protein>